<dbReference type="Proteomes" id="UP000824782">
    <property type="component" value="Unassembled WGS sequence"/>
</dbReference>
<dbReference type="InterPro" id="IPR055414">
    <property type="entry name" value="LRR_R13L4/SHOC2-like"/>
</dbReference>
<feature type="region of interest" description="Disordered" evidence="3">
    <location>
        <begin position="55"/>
        <end position="78"/>
    </location>
</feature>
<evidence type="ECO:0000256" key="1">
    <source>
        <dbReference type="ARBA" id="ARBA00022614"/>
    </source>
</evidence>
<evidence type="ECO:0000313" key="6">
    <source>
        <dbReference type="Proteomes" id="UP000824782"/>
    </source>
</evidence>
<feature type="compositionally biased region" description="Polar residues" evidence="3">
    <location>
        <begin position="368"/>
        <end position="379"/>
    </location>
</feature>
<evidence type="ECO:0000256" key="2">
    <source>
        <dbReference type="ARBA" id="ARBA00022737"/>
    </source>
</evidence>
<evidence type="ECO:0000259" key="4">
    <source>
        <dbReference type="Pfam" id="PF23598"/>
    </source>
</evidence>
<accession>A0AAV7BTH4</accession>
<evidence type="ECO:0000313" key="5">
    <source>
        <dbReference type="EMBL" id="KAG8575883.1"/>
    </source>
</evidence>
<dbReference type="SMART" id="SM00365">
    <property type="entry name" value="LRR_SD22"/>
    <property type="match status" value="6"/>
</dbReference>
<dbReference type="Gene3D" id="3.80.10.10">
    <property type="entry name" value="Ribonuclease Inhibitor"/>
    <property type="match status" value="1"/>
</dbReference>
<proteinExistence type="predicted"/>
<reference evidence="5" key="1">
    <citation type="thesis" date="2020" institute="ProQuest LLC" country="789 East Eisenhower Parkway, Ann Arbor, MI, USA">
        <title>Comparative Genomics and Chromosome Evolution.</title>
        <authorList>
            <person name="Mudd A.B."/>
        </authorList>
    </citation>
    <scope>NUCLEOTIDE SEQUENCE</scope>
    <source>
        <strain evidence="5">237g6f4</strain>
        <tissue evidence="5">Blood</tissue>
    </source>
</reference>
<comment type="caution">
    <text evidence="5">The sequence shown here is derived from an EMBL/GenBank/DDBJ whole genome shotgun (WGS) entry which is preliminary data.</text>
</comment>
<dbReference type="InterPro" id="IPR032675">
    <property type="entry name" value="LRR_dom_sf"/>
</dbReference>
<feature type="compositionally biased region" description="Basic and acidic residues" evidence="3">
    <location>
        <begin position="55"/>
        <end position="67"/>
    </location>
</feature>
<sequence length="704" mass="79938">MLPGKYRGRLVSSVNNCGLHLVLQAAPVTDKNKQFDFRLSKDTAPLNNRLSQYDLEKNITGRQDGRHSSPLSRNKQPYIPLTSNTTEVFSSATRYGRDSVSLGAFGELPGNISKKSRSRSVPHCPSPNNNNEDVHQSKVNHFRGLKTLSRSELGCPIVHRTEEEKSVSPDKLNLERQNLRAFPLIEGEETLRLLYLQHNFITRIQNLSSLQRLIFIDLYDNQIEEISGLSSLRSLRVLMLGKNRIQKISNLENLKNLDVLDLHGNQISQIANIGHLRDLRVLNLARNQISQVENLNGLDSLTELNLRHNNISVVRDVETLPSLQLLYLSFNNISRKEEERKRESHKQALIKEKKRIAIHNAARQWDIQQNRALSGTNPDQDGGDSVSPSHKPCQLNGSTPYEFNEDKRSLDTVLSSAVQGLSVVDSHLVELEGDTLSLYGLGALESLDRTWSVQTAGTVNTISFTFVNFEDIVQVLPKVRIKFPNATHLKFKENNLITLNQFNALAQMRRLDQLTVDPPGNPVVNFTLWKYYVLFRLNSFNIQKVNENEVTPNDLVMAESLFGLLAFVANSELPQYRLTALLGDSRKKSLHHLLETKSKKIPVGAEEANDNKRTGGETQTRAALQYIPQDLLTEKLEELTEKKAFSQVYVKDLVKEANDISMKNESLQKLWPQMFIELVRDAVIEVRDKNSYMKQCLQRISELK</sequence>
<organism evidence="5 6">
    <name type="scientific">Engystomops pustulosus</name>
    <name type="common">Tungara frog</name>
    <name type="synonym">Physalaemus pustulosus</name>
    <dbReference type="NCBI Taxonomy" id="76066"/>
    <lineage>
        <taxon>Eukaryota</taxon>
        <taxon>Metazoa</taxon>
        <taxon>Chordata</taxon>
        <taxon>Craniata</taxon>
        <taxon>Vertebrata</taxon>
        <taxon>Euteleostomi</taxon>
        <taxon>Amphibia</taxon>
        <taxon>Batrachia</taxon>
        <taxon>Anura</taxon>
        <taxon>Neobatrachia</taxon>
        <taxon>Hyloidea</taxon>
        <taxon>Leptodactylidae</taxon>
        <taxon>Leiuperinae</taxon>
        <taxon>Engystomops</taxon>
    </lineage>
</organism>
<keyword evidence="1" id="KW-0433">Leucine-rich repeat</keyword>
<dbReference type="PANTHER" id="PTHR45973:SF8">
    <property type="entry name" value="LEUCINE-RICH REPEAT-CONTAINING PROTEIN 49"/>
    <property type="match status" value="1"/>
</dbReference>
<feature type="compositionally biased region" description="Polar residues" evidence="3">
    <location>
        <begin position="69"/>
        <end position="78"/>
    </location>
</feature>
<name>A0AAV7BTH4_ENGPU</name>
<feature type="region of interest" description="Disordered" evidence="3">
    <location>
        <begin position="111"/>
        <end position="135"/>
    </location>
</feature>
<protein>
    <recommendedName>
        <fullName evidence="4">Disease resistance R13L4/SHOC-2-like LRR domain-containing protein</fullName>
    </recommendedName>
</protein>
<dbReference type="AlphaFoldDB" id="A0AAV7BTH4"/>
<evidence type="ECO:0000256" key="3">
    <source>
        <dbReference type="SAM" id="MobiDB-lite"/>
    </source>
</evidence>
<feature type="domain" description="Disease resistance R13L4/SHOC-2-like LRR" evidence="4">
    <location>
        <begin position="196"/>
        <end position="512"/>
    </location>
</feature>
<dbReference type="PROSITE" id="PS51450">
    <property type="entry name" value="LRR"/>
    <property type="match status" value="6"/>
</dbReference>
<dbReference type="SUPFAM" id="SSF52058">
    <property type="entry name" value="L domain-like"/>
    <property type="match status" value="1"/>
</dbReference>
<dbReference type="Pfam" id="PF23598">
    <property type="entry name" value="LRR_14"/>
    <property type="match status" value="1"/>
</dbReference>
<feature type="region of interest" description="Disordered" evidence="3">
    <location>
        <begin position="368"/>
        <end position="401"/>
    </location>
</feature>
<dbReference type="FunFam" id="3.80.10.10:FF:000323">
    <property type="entry name" value="Leucine-rich repeat-containing protein 49 isoform 1"/>
    <property type="match status" value="1"/>
</dbReference>
<keyword evidence="2" id="KW-0677">Repeat</keyword>
<dbReference type="InterPro" id="IPR050576">
    <property type="entry name" value="Cilia_flagella_integrity"/>
</dbReference>
<gene>
    <name evidence="5" type="ORF">GDO81_009697</name>
</gene>
<dbReference type="InterPro" id="IPR003591">
    <property type="entry name" value="Leu-rich_rpt_typical-subtyp"/>
</dbReference>
<keyword evidence="6" id="KW-1185">Reference proteome</keyword>
<dbReference type="SMART" id="SM00369">
    <property type="entry name" value="LRR_TYP"/>
    <property type="match status" value="5"/>
</dbReference>
<dbReference type="InterPro" id="IPR001611">
    <property type="entry name" value="Leu-rich_rpt"/>
</dbReference>
<dbReference type="EMBL" id="WNYA01000004">
    <property type="protein sequence ID" value="KAG8575883.1"/>
    <property type="molecule type" value="Genomic_DNA"/>
</dbReference>
<dbReference type="PANTHER" id="PTHR45973">
    <property type="entry name" value="PROTEIN PHOSPHATASE 1 REGULATORY SUBUNIT SDS22-RELATED"/>
    <property type="match status" value="1"/>
</dbReference>